<keyword evidence="2" id="KW-0378">Hydrolase</keyword>
<dbReference type="AlphaFoldDB" id="A0A7C2K2W6"/>
<dbReference type="Gene3D" id="3.40.210.20">
    <property type="entry name" value="MvaI/BcnI restriction endonuclease, catalytic domain"/>
    <property type="match status" value="1"/>
</dbReference>
<dbReference type="InterPro" id="IPR029127">
    <property type="entry name" value="MvaI_BcnI"/>
</dbReference>
<accession>A0A7C2K2W6</accession>
<dbReference type="InterPro" id="IPR043005">
    <property type="entry name" value="MvaI_BcnI_rec"/>
</dbReference>
<dbReference type="Gene3D" id="3.30.70.3570">
    <property type="entry name" value="MvaI/BcnI restriction endonuclease, recognition domain"/>
    <property type="match status" value="1"/>
</dbReference>
<reference evidence="2" key="1">
    <citation type="journal article" date="2020" name="mSystems">
        <title>Genome- and Community-Level Interaction Insights into Carbon Utilization and Element Cycling Functions of Hydrothermarchaeota in Hydrothermal Sediment.</title>
        <authorList>
            <person name="Zhou Z."/>
            <person name="Liu Y."/>
            <person name="Xu W."/>
            <person name="Pan J."/>
            <person name="Luo Z.H."/>
            <person name="Li M."/>
        </authorList>
    </citation>
    <scope>NUCLEOTIDE SEQUENCE [LARGE SCALE GENOMIC DNA]</scope>
    <source>
        <strain evidence="2">SpSt-34</strain>
    </source>
</reference>
<name>A0A7C2K2W6_UNCW3</name>
<dbReference type="Pfam" id="PF15515">
    <property type="entry name" value="MvaI_BcnI"/>
    <property type="match status" value="1"/>
</dbReference>
<evidence type="ECO:0000259" key="1">
    <source>
        <dbReference type="Pfam" id="PF15515"/>
    </source>
</evidence>
<dbReference type="EMBL" id="DSOL01000079">
    <property type="protein sequence ID" value="HEN27584.1"/>
    <property type="molecule type" value="Genomic_DNA"/>
</dbReference>
<gene>
    <name evidence="2" type="ORF">ENQ77_02765</name>
</gene>
<comment type="caution">
    <text evidence="2">The sequence shown here is derived from an EMBL/GenBank/DDBJ whole genome shotgun (WGS) entry which is preliminary data.</text>
</comment>
<proteinExistence type="predicted"/>
<evidence type="ECO:0000313" key="2">
    <source>
        <dbReference type="EMBL" id="HEN27584.1"/>
    </source>
</evidence>
<organism evidence="2">
    <name type="scientific">candidate division WOR-3 bacterium</name>
    <dbReference type="NCBI Taxonomy" id="2052148"/>
    <lineage>
        <taxon>Bacteria</taxon>
        <taxon>Bacteria division WOR-3</taxon>
    </lineage>
</organism>
<sequence>MLNNSPKKRSPPRDFDELIERLKEIKQKGYIRTHRTGSTGIGKTLEDLLGIKENNVMGPDASRLELKATRKGSKSMITLITKSPRPKGANAMLLQRFGYPYPNFNSSKKALHATLNPPPAWTFIKGKEAIKVNVTSDSIELISAEGEKIAYWEKRDIEGAFKEKYSHGLILVKADCRGSGENEEFWFNEAWLLRGFNFGIIKDLIAKGIIRIDIRIGQYPNGRYHDHGTAFRVLEGNFDACFKDRKRIV</sequence>
<protein>
    <submittedName>
        <fullName evidence="2">Glycosyl hydrolase</fullName>
    </submittedName>
</protein>
<dbReference type="InterPro" id="IPR043004">
    <property type="entry name" value="MvaI_BcnI_cat"/>
</dbReference>
<dbReference type="GO" id="GO:0016787">
    <property type="term" value="F:hydrolase activity"/>
    <property type="evidence" value="ECO:0007669"/>
    <property type="project" value="UniProtKB-KW"/>
</dbReference>
<feature type="domain" description="MvaI/BcnI restriction endonuclease" evidence="1">
    <location>
        <begin position="19"/>
        <end position="242"/>
    </location>
</feature>